<feature type="domain" description="LUD" evidence="1">
    <location>
        <begin position="5"/>
        <end position="195"/>
    </location>
</feature>
<dbReference type="AlphaFoldDB" id="A0A7W8CWR2"/>
<keyword evidence="3" id="KW-1185">Reference proteome</keyword>
<gene>
    <name evidence="2" type="ORF">HNQ47_000765</name>
</gene>
<dbReference type="InterPro" id="IPR024185">
    <property type="entry name" value="FTHF_cligase-like_sf"/>
</dbReference>
<sequence>MKSFDKVKKALEAKGYQVKCFDTAKEAADALDAEIDQKTVGFGGSVTLDAMGLYERLQPHNEVYWHWRIPEGQTAEDMRKAAAQTELYICSANGLSEDGMIINIDGYGNRIASTLYGHQKVIFVIGENKLAPTFDEALARARNIAAPKNAQRLHKKTPCSVLDKCADCQSPERICRILNVLWDKPTSTDYEVILIHEDLGY</sequence>
<organism evidence="2 3">
    <name type="scientific">Catenisphaera adipataccumulans</name>
    <dbReference type="NCBI Taxonomy" id="700500"/>
    <lineage>
        <taxon>Bacteria</taxon>
        <taxon>Bacillati</taxon>
        <taxon>Bacillota</taxon>
        <taxon>Erysipelotrichia</taxon>
        <taxon>Erysipelotrichales</taxon>
        <taxon>Erysipelotrichaceae</taxon>
        <taxon>Catenisphaera</taxon>
    </lineage>
</organism>
<dbReference type="RefSeq" id="WP_183327657.1">
    <property type="nucleotide sequence ID" value="NZ_JACHHK010000002.1"/>
</dbReference>
<comment type="caution">
    <text evidence="2">The sequence shown here is derived from an EMBL/GenBank/DDBJ whole genome shotgun (WGS) entry which is preliminary data.</text>
</comment>
<dbReference type="PANTHER" id="PTHR36179:SF2">
    <property type="entry name" value="LUD DOMAIN-CONTAINING PROTEIN"/>
    <property type="match status" value="1"/>
</dbReference>
<accession>A0A7W8CWR2</accession>
<reference evidence="2 3" key="1">
    <citation type="submission" date="2020-08" db="EMBL/GenBank/DDBJ databases">
        <title>Genomic Encyclopedia of Type Strains, Phase IV (KMG-IV): sequencing the most valuable type-strain genomes for metagenomic binning, comparative biology and taxonomic classification.</title>
        <authorList>
            <person name="Goeker M."/>
        </authorList>
    </citation>
    <scope>NUCLEOTIDE SEQUENCE [LARGE SCALE GENOMIC DNA]</scope>
    <source>
        <strain evidence="2 3">DSM 25799</strain>
    </source>
</reference>
<evidence type="ECO:0000313" key="3">
    <source>
        <dbReference type="Proteomes" id="UP000539953"/>
    </source>
</evidence>
<dbReference type="Gene3D" id="3.40.50.10420">
    <property type="entry name" value="NagB/RpiA/CoA transferase-like"/>
    <property type="match status" value="1"/>
</dbReference>
<dbReference type="PANTHER" id="PTHR36179">
    <property type="entry name" value="LUD_DOM DOMAIN-CONTAINING PROTEIN"/>
    <property type="match status" value="1"/>
</dbReference>
<dbReference type="InterPro" id="IPR003741">
    <property type="entry name" value="LUD_dom"/>
</dbReference>
<dbReference type="Pfam" id="PF02589">
    <property type="entry name" value="LUD_dom"/>
    <property type="match status" value="1"/>
</dbReference>
<name>A0A7W8CWR2_9FIRM</name>
<evidence type="ECO:0000259" key="1">
    <source>
        <dbReference type="Pfam" id="PF02589"/>
    </source>
</evidence>
<proteinExistence type="predicted"/>
<dbReference type="Proteomes" id="UP000539953">
    <property type="component" value="Unassembled WGS sequence"/>
</dbReference>
<dbReference type="EMBL" id="JACHHK010000002">
    <property type="protein sequence ID" value="MBB5182746.1"/>
    <property type="molecule type" value="Genomic_DNA"/>
</dbReference>
<evidence type="ECO:0000313" key="2">
    <source>
        <dbReference type="EMBL" id="MBB5182746.1"/>
    </source>
</evidence>
<protein>
    <recommendedName>
        <fullName evidence="1">LUD domain-containing protein</fullName>
    </recommendedName>
</protein>